<dbReference type="InterPro" id="IPR035899">
    <property type="entry name" value="DBL_dom_sf"/>
</dbReference>
<dbReference type="InterPro" id="IPR051092">
    <property type="entry name" value="FYVE_RhoGEF_PH"/>
</dbReference>
<dbReference type="InterPro" id="IPR000219">
    <property type="entry name" value="DH_dom"/>
</dbReference>
<feature type="compositionally biased region" description="Low complexity" evidence="2">
    <location>
        <begin position="1332"/>
        <end position="1345"/>
    </location>
</feature>
<name>A0AA39ZR36_9PEZI</name>
<comment type="caution">
    <text evidence="4">The sequence shown here is derived from an EMBL/GenBank/DDBJ whole genome shotgun (WGS) entry which is preliminary data.</text>
</comment>
<dbReference type="PANTHER" id="PTHR12673:SF261">
    <property type="entry name" value="BUD3"/>
    <property type="match status" value="1"/>
</dbReference>
<dbReference type="PROSITE" id="PS50010">
    <property type="entry name" value="DH_2"/>
    <property type="match status" value="1"/>
</dbReference>
<feature type="region of interest" description="Disordered" evidence="2">
    <location>
        <begin position="830"/>
        <end position="875"/>
    </location>
</feature>
<proteinExistence type="predicted"/>
<dbReference type="SMART" id="SM00325">
    <property type="entry name" value="RhoGEF"/>
    <property type="match status" value="1"/>
</dbReference>
<feature type="region of interest" description="Disordered" evidence="2">
    <location>
        <begin position="1108"/>
        <end position="1214"/>
    </location>
</feature>
<dbReference type="PANTHER" id="PTHR12673">
    <property type="entry name" value="FACIOGENITAL DYSPLASIA PROTEIN"/>
    <property type="match status" value="1"/>
</dbReference>
<dbReference type="Gene3D" id="1.20.900.10">
    <property type="entry name" value="Dbl homology (DH) domain"/>
    <property type="match status" value="1"/>
</dbReference>
<protein>
    <recommendedName>
        <fullName evidence="3">DH domain-containing protein</fullName>
    </recommendedName>
</protein>
<dbReference type="EMBL" id="JAUIRO010000009">
    <property type="protein sequence ID" value="KAK0702028.1"/>
    <property type="molecule type" value="Genomic_DNA"/>
</dbReference>
<gene>
    <name evidence="4" type="ORF">B0T26DRAFT_659547</name>
</gene>
<keyword evidence="5" id="KW-1185">Reference proteome</keyword>
<feature type="coiled-coil region" evidence="1">
    <location>
        <begin position="1402"/>
        <end position="1458"/>
    </location>
</feature>
<feature type="compositionally biased region" description="Low complexity" evidence="2">
    <location>
        <begin position="1247"/>
        <end position="1263"/>
    </location>
</feature>
<feature type="domain" description="DH" evidence="3">
    <location>
        <begin position="249"/>
        <end position="462"/>
    </location>
</feature>
<feature type="compositionally biased region" description="Low complexity" evidence="2">
    <location>
        <begin position="1137"/>
        <end position="1147"/>
    </location>
</feature>
<evidence type="ECO:0000256" key="2">
    <source>
        <dbReference type="SAM" id="MobiDB-lite"/>
    </source>
</evidence>
<dbReference type="SUPFAM" id="SSF48065">
    <property type="entry name" value="DBL homology domain (DH-domain)"/>
    <property type="match status" value="1"/>
</dbReference>
<dbReference type="InterPro" id="IPR057454">
    <property type="entry name" value="Bud3_C"/>
</dbReference>
<accession>A0AA39ZR36</accession>
<dbReference type="Proteomes" id="UP001172101">
    <property type="component" value="Unassembled WGS sequence"/>
</dbReference>
<evidence type="ECO:0000259" key="3">
    <source>
        <dbReference type="PROSITE" id="PS50010"/>
    </source>
</evidence>
<keyword evidence="1" id="KW-0175">Coiled coil</keyword>
<evidence type="ECO:0000256" key="1">
    <source>
        <dbReference type="SAM" id="Coils"/>
    </source>
</evidence>
<dbReference type="GO" id="GO:0005737">
    <property type="term" value="C:cytoplasm"/>
    <property type="evidence" value="ECO:0007669"/>
    <property type="project" value="TreeGrafter"/>
</dbReference>
<sequence>MVRVTEELALSPEHLTLFYASDPLLGHLPVLIFHGPSTTANYTLNSSRIQIHVYTPAGFQSFPRITISPNSPFYSVVDHLPREFQGDEICRGLAFGLYKYFSELPDAVKNHLKNQYPTTRGRRPGSAPNLFGEQHAADLAKSAVQADNTAEVVRILGDALQTQHTSNVDIDLVLPPGSIVPLQSIDLEVVPEDEDDILDPTLRQYGGYTPFVKLFGEPLFVPTTKLRRAPSRPNSLNRSKSFNKHQKVDLRMKLGELVDTEERYVLKLNDLVKHIADDFRQSARHRLPESNSPTEQDLERLFPKSVDSILQVNTAFMQEMRRVMDDTEEDALRDMELPFPTPRLGGSNRVKDPSGALAMARIFLEWFPNFTDCYQDYIRASQNFPQIINSFLDQQSSFRQRVAQTGEQTIRSLLIEPVQRLPRYSLFIDQIVSCLPITHPALHLMLRARDIITNICSMDDPLPEKPHITNRLRAMVECWPLDLEPQGRLLHATDFVELAAPYDISPPTGDHQDRAGIFLLFSDCIVILQKKTKSGVTGRDFLREIDKPSPAGLLASMTNVAGGAGTWEFAFTGWHNLADVRFTESSDGSLVWMTSTQEMKGAHAGSYFTSKAITSRCFLLRESYEGKASRWAEDIVKARIEGRFAEAEREDPAWTLRSVKMQDNNFGLYAAVFQEAAEQLIEGRKEPAPIRVVIDNEKGTKGAPVGHYGVEIVIEVKCGDMRRISMNTLGLSGKNYTDDIALEDLLPTMSRRIVQLLSNQFSVANPRLVPALVSYYTKILRGLNMTSKVEKNNRSFLASSPVKMLSNFLAGNNTSSLNLTTDTTVINASKHQRAPQGNSGTLFSGQPGRNNSQKDLTMTSGSLSNRDGGRIGAEGDRLENPLVRLEQTFTGYVASLQARKGFFVGRSLLNRSFADELSVNDLYNRLIEFPYDLDASSELGTEVIFAAFEKFCRIAWSEQIGPVMTMQTLDALQIRASKKVPGDFADFVRFLFGDMAPQNRRAFTALIKLLADLLDGCSNDGDRGALTLAFAELLADNGKAPDYINLLDRLVEDCDRIFEDSGFAASFNLGGSAYDSLNASSRSHKSATGSMTSNTSSLRRKFGFDNILRQNSKTDSERPSMWRSLSKHARNPGAGESSSLSKASSRSRSVDMGIPGSIPNKLRRPASRDRPPVAGAFDDIQHRPASSHRLETIGEPEVETAEAKSLKKKRRSSLSDLKTLLAAASLEDPPLMPLRINKQQTSEKFNSSSRSQSPSKIPISPHSMTQPLRSSRQKENIGDTFQQQQQQQQQPQQQPVQQSLDGDKLKLQSKTLSPSQIPMLKPSRIPMNGNESPTRPTSSPTKTGTATQKLRLQSPQKLRERLQVQKKAVEEVDASLKSELSRISEDMARVNSALPRSATTDLRNLSAAVKALEDRVPQAMQELQDRHTEIQRDMEATLKATEAKVKAIDQLYKEATAENELLYEKFNSELGKIVRALKGKGRDDKEELMTKVKESSEETARVKKDNARLRREMVSLRTLLKGSRDVGGDH</sequence>
<feature type="compositionally biased region" description="Low complexity" evidence="2">
    <location>
        <begin position="1282"/>
        <end position="1298"/>
    </location>
</feature>
<feature type="compositionally biased region" description="Polar residues" evidence="2">
    <location>
        <begin position="830"/>
        <end position="865"/>
    </location>
</feature>
<reference evidence="4" key="1">
    <citation type="submission" date="2023-06" db="EMBL/GenBank/DDBJ databases">
        <title>Genome-scale phylogeny and comparative genomics of the fungal order Sordariales.</title>
        <authorList>
            <consortium name="Lawrence Berkeley National Laboratory"/>
            <person name="Hensen N."/>
            <person name="Bonometti L."/>
            <person name="Westerberg I."/>
            <person name="Brannstrom I.O."/>
            <person name="Guillou S."/>
            <person name="Cros-Aarteil S."/>
            <person name="Calhoun S."/>
            <person name="Haridas S."/>
            <person name="Kuo A."/>
            <person name="Mondo S."/>
            <person name="Pangilinan J."/>
            <person name="Riley R."/>
            <person name="LaButti K."/>
            <person name="Andreopoulos B."/>
            <person name="Lipzen A."/>
            <person name="Chen C."/>
            <person name="Yanf M."/>
            <person name="Daum C."/>
            <person name="Ng V."/>
            <person name="Clum A."/>
            <person name="Steindorff A."/>
            <person name="Ohm R."/>
            <person name="Martin F."/>
            <person name="Silar P."/>
            <person name="Natvig D."/>
            <person name="Lalanne C."/>
            <person name="Gautier V."/>
            <person name="Ament-velasquez S.L."/>
            <person name="Kruys A."/>
            <person name="Hutchinson M.I."/>
            <person name="Powell A.J."/>
            <person name="Barry K."/>
            <person name="Miller A.N."/>
            <person name="Grigoriev I.V."/>
            <person name="Debuchy R."/>
            <person name="Gladieux P."/>
            <person name="Thoren M.H."/>
            <person name="Johannesson H."/>
        </authorList>
    </citation>
    <scope>NUCLEOTIDE SEQUENCE</scope>
    <source>
        <strain evidence="4">SMH2392-1A</strain>
    </source>
</reference>
<dbReference type="Pfam" id="PF00621">
    <property type="entry name" value="RhoGEF"/>
    <property type="match status" value="1"/>
</dbReference>
<dbReference type="Pfam" id="PF25351">
    <property type="entry name" value="PH_BUD3_C"/>
    <property type="match status" value="1"/>
</dbReference>
<dbReference type="GeneID" id="85322229"/>
<organism evidence="4 5">
    <name type="scientific">Lasiosphaeria miniovina</name>
    <dbReference type="NCBI Taxonomy" id="1954250"/>
    <lineage>
        <taxon>Eukaryota</taxon>
        <taxon>Fungi</taxon>
        <taxon>Dikarya</taxon>
        <taxon>Ascomycota</taxon>
        <taxon>Pezizomycotina</taxon>
        <taxon>Sordariomycetes</taxon>
        <taxon>Sordariomycetidae</taxon>
        <taxon>Sordariales</taxon>
        <taxon>Lasiosphaeriaceae</taxon>
        <taxon>Lasiosphaeria</taxon>
    </lineage>
</organism>
<evidence type="ECO:0000313" key="4">
    <source>
        <dbReference type="EMBL" id="KAK0702028.1"/>
    </source>
</evidence>
<dbReference type="RefSeq" id="XP_060289692.1">
    <property type="nucleotide sequence ID" value="XM_060438959.1"/>
</dbReference>
<dbReference type="GO" id="GO:0005085">
    <property type="term" value="F:guanyl-nucleotide exchange factor activity"/>
    <property type="evidence" value="ECO:0007669"/>
    <property type="project" value="InterPro"/>
</dbReference>
<evidence type="ECO:0000313" key="5">
    <source>
        <dbReference type="Proteomes" id="UP001172101"/>
    </source>
</evidence>
<feature type="compositionally biased region" description="Polar residues" evidence="2">
    <location>
        <begin position="1346"/>
        <end position="1355"/>
    </location>
</feature>
<feature type="region of interest" description="Disordered" evidence="2">
    <location>
        <begin position="1240"/>
        <end position="1355"/>
    </location>
</feature>